<dbReference type="InterPro" id="IPR006553">
    <property type="entry name" value="Leu-rich_rpt_Cys-con_subtyp"/>
</dbReference>
<dbReference type="GO" id="GO:0005737">
    <property type="term" value="C:cytoplasm"/>
    <property type="evidence" value="ECO:0007669"/>
    <property type="project" value="TreeGrafter"/>
</dbReference>
<dbReference type="AlphaFoldDB" id="W7T543"/>
<proteinExistence type="predicted"/>
<dbReference type="PANTHER" id="PTHR13382:SF75">
    <property type="entry name" value="MIP30824P1"/>
    <property type="match status" value="1"/>
</dbReference>
<protein>
    <submittedName>
        <fullName evidence="2">Leucine-rich repeat, cysteine-containing subtype</fullName>
    </submittedName>
</protein>
<dbReference type="Gene3D" id="3.80.10.10">
    <property type="entry name" value="Ribonuclease Inhibitor"/>
    <property type="match status" value="1"/>
</dbReference>
<evidence type="ECO:0000256" key="1">
    <source>
        <dbReference type="SAM" id="MobiDB-lite"/>
    </source>
</evidence>
<feature type="compositionally biased region" description="Basic and acidic residues" evidence="1">
    <location>
        <begin position="56"/>
        <end position="66"/>
    </location>
</feature>
<evidence type="ECO:0000313" key="2">
    <source>
        <dbReference type="EMBL" id="EWM21657.1"/>
    </source>
</evidence>
<feature type="compositionally biased region" description="Acidic residues" evidence="1">
    <location>
        <begin position="10"/>
        <end position="32"/>
    </location>
</feature>
<dbReference type="Proteomes" id="UP000019335">
    <property type="component" value="Unassembled WGS sequence"/>
</dbReference>
<dbReference type="InterPro" id="IPR050648">
    <property type="entry name" value="F-box_LRR-repeat"/>
</dbReference>
<feature type="region of interest" description="Disordered" evidence="1">
    <location>
        <begin position="1"/>
        <end position="140"/>
    </location>
</feature>
<reference evidence="2 3" key="1">
    <citation type="journal article" date="2014" name="Mol. Plant">
        <title>Chromosome Scale Genome Assembly and Transcriptome Profiling of Nannochloropsis gaditana in Nitrogen Depletion.</title>
        <authorList>
            <person name="Corteggiani Carpinelli E."/>
            <person name="Telatin A."/>
            <person name="Vitulo N."/>
            <person name="Forcato C."/>
            <person name="D'Angelo M."/>
            <person name="Schiavon R."/>
            <person name="Vezzi A."/>
            <person name="Giacometti G.M."/>
            <person name="Morosinotto T."/>
            <person name="Valle G."/>
        </authorList>
    </citation>
    <scope>NUCLEOTIDE SEQUENCE [LARGE SCALE GENOMIC DNA]</scope>
    <source>
        <strain evidence="2 3">B-31</strain>
    </source>
</reference>
<organism evidence="2 3">
    <name type="scientific">Nannochloropsis gaditana</name>
    <dbReference type="NCBI Taxonomy" id="72520"/>
    <lineage>
        <taxon>Eukaryota</taxon>
        <taxon>Sar</taxon>
        <taxon>Stramenopiles</taxon>
        <taxon>Ochrophyta</taxon>
        <taxon>Eustigmatophyceae</taxon>
        <taxon>Eustigmatales</taxon>
        <taxon>Monodopsidaceae</taxon>
        <taxon>Nannochloropsis</taxon>
    </lineage>
</organism>
<feature type="compositionally biased region" description="Polar residues" evidence="1">
    <location>
        <begin position="96"/>
        <end position="118"/>
    </location>
</feature>
<dbReference type="SUPFAM" id="SSF52047">
    <property type="entry name" value="RNI-like"/>
    <property type="match status" value="1"/>
</dbReference>
<comment type="caution">
    <text evidence="2">The sequence shown here is derived from an EMBL/GenBank/DDBJ whole genome shotgun (WGS) entry which is preliminary data.</text>
</comment>
<sequence>MVWGGGEEVHDGEEEEEEEEEGEEEEEEEEEELTRGRHLFDLEGGEEEEEEDDEVREVGKREREEEQEREEEEEGEEEEREGAHAVGDKTRGPRGDTSSNQQGPNNGYSNSPRFSNGCNGREKPSSPGRPKRRHRGPTDRSVLLLAKTLGRNLQVLDLEGCEGVSNQGLLSLFLACHRLQRLVLNGLPRVDDVAVQALLPRRNRHLRLPCLVDLNLNVCRGVSLHAVQELKRQRPDILRVTYRREVALRGPTSF</sequence>
<accession>W7T543</accession>
<dbReference type="OrthoDB" id="10257471at2759"/>
<dbReference type="SMART" id="SM00367">
    <property type="entry name" value="LRR_CC"/>
    <property type="match status" value="2"/>
</dbReference>
<gene>
    <name evidence="2" type="ORF">Naga_100738g1</name>
</gene>
<keyword evidence="3" id="KW-1185">Reference proteome</keyword>
<dbReference type="InterPro" id="IPR032675">
    <property type="entry name" value="LRR_dom_sf"/>
</dbReference>
<feature type="compositionally biased region" description="Acidic residues" evidence="1">
    <location>
        <begin position="43"/>
        <end position="55"/>
    </location>
</feature>
<dbReference type="PANTHER" id="PTHR13382">
    <property type="entry name" value="MITOCHONDRIAL ATP SYNTHASE COUPLING FACTOR B"/>
    <property type="match status" value="1"/>
</dbReference>
<dbReference type="EMBL" id="AZIL01002439">
    <property type="protein sequence ID" value="EWM21657.1"/>
    <property type="molecule type" value="Genomic_DNA"/>
</dbReference>
<name>W7T543_9STRA</name>
<feature type="compositionally biased region" description="Basic and acidic residues" evidence="1">
    <location>
        <begin position="81"/>
        <end position="94"/>
    </location>
</feature>
<feature type="compositionally biased region" description="Acidic residues" evidence="1">
    <location>
        <begin position="67"/>
        <end position="80"/>
    </location>
</feature>
<evidence type="ECO:0000313" key="3">
    <source>
        <dbReference type="Proteomes" id="UP000019335"/>
    </source>
</evidence>